<comment type="caution">
    <text evidence="12">The sequence shown here is derived from an EMBL/GenBank/DDBJ whole genome shotgun (WGS) entry which is preliminary data.</text>
</comment>
<dbReference type="PIRSF" id="PIRSF005586">
    <property type="entry name" value="RNApol_RpoM"/>
    <property type="match status" value="1"/>
</dbReference>
<accession>A0A9P6AZ68</accession>
<feature type="binding site" evidence="8">
    <location>
        <position position="25"/>
    </location>
    <ligand>
        <name>Zn(2+)</name>
        <dbReference type="ChEBI" id="CHEBI:29105"/>
        <label>1</label>
    </ligand>
</feature>
<evidence type="ECO:0000256" key="10">
    <source>
        <dbReference type="RuleBase" id="RU003474"/>
    </source>
</evidence>
<evidence type="ECO:0000256" key="8">
    <source>
        <dbReference type="PIRSR" id="PIRSR005586-1"/>
    </source>
</evidence>
<organism evidence="12 13">
    <name type="scientific">Hydnum rufescens UP504</name>
    <dbReference type="NCBI Taxonomy" id="1448309"/>
    <lineage>
        <taxon>Eukaryota</taxon>
        <taxon>Fungi</taxon>
        <taxon>Dikarya</taxon>
        <taxon>Basidiomycota</taxon>
        <taxon>Agaricomycotina</taxon>
        <taxon>Agaricomycetes</taxon>
        <taxon>Cantharellales</taxon>
        <taxon>Hydnaceae</taxon>
        <taxon>Hydnum</taxon>
    </lineage>
</organism>
<dbReference type="InterPro" id="IPR001222">
    <property type="entry name" value="Znf_TFIIS"/>
</dbReference>
<sequence length="109" mass="12455">MLFCPTCANMLIISIDDGSTNHWSCQTCPYKFPITKQMTSRTKLKRKAVDDVLGAADFGTDETAVSCPKCDHDRAYYRLVQIRSADEPMTRYVSYRCTNRACGNVWRED</sequence>
<dbReference type="GO" id="GO:0005666">
    <property type="term" value="C:RNA polymerase III complex"/>
    <property type="evidence" value="ECO:0007669"/>
    <property type="project" value="TreeGrafter"/>
</dbReference>
<keyword evidence="6 7" id="KW-0539">Nucleus</keyword>
<comment type="function">
    <text evidence="7">DNA-dependent RNA polymerase catalyzes the transcription of DNA into RNA using the four ribonucleoside triphosphates as substrates.</text>
</comment>
<keyword evidence="5 8" id="KW-0862">Zinc</keyword>
<dbReference type="GO" id="GO:0003899">
    <property type="term" value="F:DNA-directed RNA polymerase activity"/>
    <property type="evidence" value="ECO:0007669"/>
    <property type="project" value="InterPro"/>
</dbReference>
<dbReference type="EMBL" id="MU128965">
    <property type="protein sequence ID" value="KAF9514065.1"/>
    <property type="molecule type" value="Genomic_DNA"/>
</dbReference>
<gene>
    <name evidence="12" type="ORF">BS47DRAFT_1329119</name>
</gene>
<dbReference type="OrthoDB" id="282152at2759"/>
<dbReference type="GO" id="GO:0006386">
    <property type="term" value="P:termination of RNA polymerase III transcription"/>
    <property type="evidence" value="ECO:0007669"/>
    <property type="project" value="TreeGrafter"/>
</dbReference>
<dbReference type="SMART" id="SM00440">
    <property type="entry name" value="ZnF_C2C2"/>
    <property type="match status" value="1"/>
</dbReference>
<dbReference type="Pfam" id="PF01096">
    <property type="entry name" value="Zn_ribbon_TFIIS"/>
    <property type="match status" value="1"/>
</dbReference>
<dbReference type="GO" id="GO:0003676">
    <property type="term" value="F:nucleic acid binding"/>
    <property type="evidence" value="ECO:0007669"/>
    <property type="project" value="InterPro"/>
</dbReference>
<evidence type="ECO:0000259" key="11">
    <source>
        <dbReference type="PROSITE" id="PS51133"/>
    </source>
</evidence>
<feature type="binding site" evidence="8">
    <location>
        <position position="28"/>
    </location>
    <ligand>
        <name>Zn(2+)</name>
        <dbReference type="ChEBI" id="CHEBI:29105"/>
        <label>1</label>
    </ligand>
</feature>
<feature type="binding site" evidence="8">
    <location>
        <position position="4"/>
    </location>
    <ligand>
        <name>Zn(2+)</name>
        <dbReference type="ChEBI" id="CHEBI:29105"/>
        <label>1</label>
    </ligand>
</feature>
<dbReference type="InterPro" id="IPR001529">
    <property type="entry name" value="Zn_ribbon_RPB9"/>
</dbReference>
<evidence type="ECO:0000256" key="4">
    <source>
        <dbReference type="ARBA" id="ARBA00022771"/>
    </source>
</evidence>
<evidence type="ECO:0000313" key="12">
    <source>
        <dbReference type="EMBL" id="KAF9514065.1"/>
    </source>
</evidence>
<keyword evidence="3 8" id="KW-0479">Metal-binding</keyword>
<dbReference type="PANTHER" id="PTHR11239:SF12">
    <property type="entry name" value="DNA-DIRECTED RNA POLYMERASE III SUBUNIT RPC10"/>
    <property type="match status" value="1"/>
</dbReference>
<evidence type="ECO:0000256" key="7">
    <source>
        <dbReference type="PIRNR" id="PIRNR005586"/>
    </source>
</evidence>
<feature type="domain" description="TFIIS-type" evidence="11">
    <location>
        <begin position="63"/>
        <end position="107"/>
    </location>
</feature>
<evidence type="ECO:0000313" key="13">
    <source>
        <dbReference type="Proteomes" id="UP000886523"/>
    </source>
</evidence>
<evidence type="ECO:0000256" key="3">
    <source>
        <dbReference type="ARBA" id="ARBA00022723"/>
    </source>
</evidence>
<dbReference type="Proteomes" id="UP000886523">
    <property type="component" value="Unassembled WGS sequence"/>
</dbReference>
<evidence type="ECO:0000256" key="5">
    <source>
        <dbReference type="ARBA" id="ARBA00022833"/>
    </source>
</evidence>
<dbReference type="PANTHER" id="PTHR11239">
    <property type="entry name" value="DNA-DIRECTED RNA POLYMERASE"/>
    <property type="match status" value="1"/>
</dbReference>
<evidence type="ECO:0000256" key="9">
    <source>
        <dbReference type="PIRSR" id="PIRSR005586-2"/>
    </source>
</evidence>
<keyword evidence="4 9" id="KW-0863">Zinc-finger</keyword>
<dbReference type="CDD" id="cd10509">
    <property type="entry name" value="Zn-ribbon_RPC11"/>
    <property type="match status" value="1"/>
</dbReference>
<evidence type="ECO:0000256" key="1">
    <source>
        <dbReference type="ARBA" id="ARBA00004123"/>
    </source>
</evidence>
<comment type="similarity">
    <text evidence="7 10">Belongs to the archaeal rpoM/eukaryotic RPA12/RPB9/RPC11 RNA polymerase family.</text>
</comment>
<protein>
    <recommendedName>
        <fullName evidence="7">DNA-directed RNA polymerase subunit</fullName>
    </recommendedName>
</protein>
<keyword evidence="7 10" id="KW-0804">Transcription</keyword>
<dbReference type="PROSITE" id="PS51133">
    <property type="entry name" value="ZF_TFIIS_2"/>
    <property type="match status" value="1"/>
</dbReference>
<evidence type="ECO:0000256" key="6">
    <source>
        <dbReference type="ARBA" id="ARBA00023242"/>
    </source>
</evidence>
<feature type="binding site" evidence="8">
    <location>
        <position position="7"/>
    </location>
    <ligand>
        <name>Zn(2+)</name>
        <dbReference type="ChEBI" id="CHEBI:29105"/>
        <label>1</label>
    </ligand>
</feature>
<keyword evidence="13" id="KW-1185">Reference proteome</keyword>
<feature type="binding site" evidence="8">
    <location>
        <position position="67"/>
    </location>
    <ligand>
        <name>Zn(2+)</name>
        <dbReference type="ChEBI" id="CHEBI:29105"/>
        <label>2</label>
    </ligand>
</feature>
<keyword evidence="2 7" id="KW-0240">DNA-directed RNA polymerase</keyword>
<dbReference type="GO" id="GO:0055029">
    <property type="term" value="C:nuclear DNA-directed RNA polymerase complex"/>
    <property type="evidence" value="ECO:0007669"/>
    <property type="project" value="UniProtKB-ARBA"/>
</dbReference>
<dbReference type="InterPro" id="IPR012164">
    <property type="entry name" value="Rpa12/Rpb9/Rpc10/TFS"/>
</dbReference>
<dbReference type="GO" id="GO:0008270">
    <property type="term" value="F:zinc ion binding"/>
    <property type="evidence" value="ECO:0007669"/>
    <property type="project" value="UniProtKB-KW"/>
</dbReference>
<dbReference type="SMART" id="SM00661">
    <property type="entry name" value="RPOL9"/>
    <property type="match status" value="1"/>
</dbReference>
<name>A0A9P6AZ68_9AGAM</name>
<dbReference type="InterPro" id="IPR034014">
    <property type="entry name" value="Zn_ribbon_RPC11_C"/>
</dbReference>
<evidence type="ECO:0000256" key="2">
    <source>
        <dbReference type="ARBA" id="ARBA00022478"/>
    </source>
</evidence>
<feature type="zinc finger region" description="C4-type" evidence="9">
    <location>
        <begin position="4"/>
        <end position="28"/>
    </location>
</feature>
<proteinExistence type="inferred from homology"/>
<dbReference type="AlphaFoldDB" id="A0A9P6AZ68"/>
<feature type="binding site" evidence="8">
    <location>
        <position position="102"/>
    </location>
    <ligand>
        <name>Zn(2+)</name>
        <dbReference type="ChEBI" id="CHEBI:29105"/>
        <label>2</label>
    </ligand>
</feature>
<reference evidence="12" key="1">
    <citation type="journal article" date="2020" name="Nat. Commun.">
        <title>Large-scale genome sequencing of mycorrhizal fungi provides insights into the early evolution of symbiotic traits.</title>
        <authorList>
            <person name="Miyauchi S."/>
            <person name="Kiss E."/>
            <person name="Kuo A."/>
            <person name="Drula E."/>
            <person name="Kohler A."/>
            <person name="Sanchez-Garcia M."/>
            <person name="Morin E."/>
            <person name="Andreopoulos B."/>
            <person name="Barry K.W."/>
            <person name="Bonito G."/>
            <person name="Buee M."/>
            <person name="Carver A."/>
            <person name="Chen C."/>
            <person name="Cichocki N."/>
            <person name="Clum A."/>
            <person name="Culley D."/>
            <person name="Crous P.W."/>
            <person name="Fauchery L."/>
            <person name="Girlanda M."/>
            <person name="Hayes R.D."/>
            <person name="Keri Z."/>
            <person name="LaButti K."/>
            <person name="Lipzen A."/>
            <person name="Lombard V."/>
            <person name="Magnuson J."/>
            <person name="Maillard F."/>
            <person name="Murat C."/>
            <person name="Nolan M."/>
            <person name="Ohm R.A."/>
            <person name="Pangilinan J."/>
            <person name="Pereira M.F."/>
            <person name="Perotto S."/>
            <person name="Peter M."/>
            <person name="Pfister S."/>
            <person name="Riley R."/>
            <person name="Sitrit Y."/>
            <person name="Stielow J.B."/>
            <person name="Szollosi G."/>
            <person name="Zifcakova L."/>
            <person name="Stursova M."/>
            <person name="Spatafora J.W."/>
            <person name="Tedersoo L."/>
            <person name="Vaario L.M."/>
            <person name="Yamada A."/>
            <person name="Yan M."/>
            <person name="Wang P."/>
            <person name="Xu J."/>
            <person name="Bruns T."/>
            <person name="Baldrian P."/>
            <person name="Vilgalys R."/>
            <person name="Dunand C."/>
            <person name="Henrissat B."/>
            <person name="Grigoriev I.V."/>
            <person name="Hibbett D."/>
            <person name="Nagy L.G."/>
            <person name="Martin F.M."/>
        </authorList>
    </citation>
    <scope>NUCLEOTIDE SEQUENCE</scope>
    <source>
        <strain evidence="12">UP504</strain>
    </source>
</reference>
<comment type="subcellular location">
    <subcellularLocation>
        <location evidence="1 7">Nucleus</location>
    </subcellularLocation>
</comment>
<feature type="binding site" evidence="8">
    <location>
        <position position="70"/>
    </location>
    <ligand>
        <name>Zn(2+)</name>
        <dbReference type="ChEBI" id="CHEBI:29105"/>
        <label>2</label>
    </ligand>
</feature>
<dbReference type="SUPFAM" id="SSF57783">
    <property type="entry name" value="Zinc beta-ribbon"/>
    <property type="match status" value="1"/>
</dbReference>
<dbReference type="Gene3D" id="2.20.25.10">
    <property type="match status" value="1"/>
</dbReference>
<dbReference type="Pfam" id="PF02150">
    <property type="entry name" value="Zn_ribbon_RPB9"/>
    <property type="match status" value="1"/>
</dbReference>
<feature type="binding site" evidence="8">
    <location>
        <position position="97"/>
    </location>
    <ligand>
        <name>Zn(2+)</name>
        <dbReference type="ChEBI" id="CHEBI:29105"/>
        <label>2</label>
    </ligand>
</feature>